<proteinExistence type="predicted"/>
<dbReference type="PANTHER" id="PTHR33490:SF12">
    <property type="entry name" value="BLL5557 PROTEIN"/>
    <property type="match status" value="1"/>
</dbReference>
<dbReference type="EMBL" id="LT985188">
    <property type="protein sequence ID" value="SPD87345.1"/>
    <property type="molecule type" value="Genomic_DNA"/>
</dbReference>
<dbReference type="InterPro" id="IPR038765">
    <property type="entry name" value="Papain-like_cys_pep_sf"/>
</dbReference>
<dbReference type="Gene3D" id="3.10.620.30">
    <property type="match status" value="1"/>
</dbReference>
<dbReference type="PANTHER" id="PTHR33490">
    <property type="entry name" value="BLR5614 PROTEIN-RELATED"/>
    <property type="match status" value="1"/>
</dbReference>
<dbReference type="Gene3D" id="2.60.40.2250">
    <property type="match status" value="1"/>
</dbReference>
<accession>A0A2N9JGY0</accession>
<dbReference type="Proteomes" id="UP000238164">
    <property type="component" value="Chromosome 1"/>
</dbReference>
<evidence type="ECO:0000313" key="3">
    <source>
        <dbReference type="Proteomes" id="UP000238164"/>
    </source>
</evidence>
<gene>
    <name evidence="2" type="ORF">MPLG2_2315</name>
</gene>
<reference evidence="2 3" key="1">
    <citation type="submission" date="2018-02" db="EMBL/GenBank/DDBJ databases">
        <authorList>
            <person name="Cohen D.B."/>
            <person name="Kent A.D."/>
        </authorList>
    </citation>
    <scope>NUCLEOTIDE SEQUENCE [LARGE SCALE GENOMIC DNA]</scope>
    <source>
        <strain evidence="2">1</strain>
    </source>
</reference>
<dbReference type="InterPro" id="IPR002931">
    <property type="entry name" value="Transglutaminase-like"/>
</dbReference>
<dbReference type="Pfam" id="PF01841">
    <property type="entry name" value="Transglut_core"/>
    <property type="match status" value="1"/>
</dbReference>
<evidence type="ECO:0000313" key="2">
    <source>
        <dbReference type="EMBL" id="SPD87345.1"/>
    </source>
</evidence>
<keyword evidence="3" id="KW-1185">Reference proteome</keyword>
<evidence type="ECO:0000259" key="1">
    <source>
        <dbReference type="SMART" id="SM00460"/>
    </source>
</evidence>
<protein>
    <submittedName>
        <fullName evidence="2">Transglutaminase</fullName>
    </submittedName>
</protein>
<dbReference type="RefSeq" id="WP_197709911.1">
    <property type="nucleotide sequence ID" value="NZ_BAAAGO010000004.1"/>
</dbReference>
<dbReference type="SMART" id="SM00460">
    <property type="entry name" value="TGc"/>
    <property type="match status" value="1"/>
</dbReference>
<feature type="domain" description="Transglutaminase-like" evidence="1">
    <location>
        <begin position="152"/>
        <end position="212"/>
    </location>
</feature>
<dbReference type="KEGG" id="mgg:MPLG2_2315"/>
<dbReference type="SUPFAM" id="SSF54001">
    <property type="entry name" value="Cysteine proteinases"/>
    <property type="match status" value="1"/>
</dbReference>
<name>A0A2N9JGY0_9ACTN</name>
<dbReference type="AlphaFoldDB" id="A0A2N9JGY0"/>
<organism evidence="2 3">
    <name type="scientific">Micropruina glycogenica</name>
    <dbReference type="NCBI Taxonomy" id="75385"/>
    <lineage>
        <taxon>Bacteria</taxon>
        <taxon>Bacillati</taxon>
        <taxon>Actinomycetota</taxon>
        <taxon>Actinomycetes</taxon>
        <taxon>Propionibacteriales</taxon>
        <taxon>Nocardioidaceae</taxon>
        <taxon>Micropruina</taxon>
    </lineage>
</organism>
<sequence length="267" mass="27712">MDDVQRTVSAHIEATVTAGTDLALAIAVADGPTRTESLVMTANGTAAVANEIAAPHGGRLHLVAGLPAGPLTIDYTATVEGVAPIEPLAEIDRILYARPSRYCDSDKLMPVAAAEFAGITGKALLDAVSSWVGSQLSYVSGSSKPIDGAVDTYLSRQGVCRDYAHLVIALLRGLNVPARLAAVYAPGLDPMDFHAVAEAYVDGAWWVVDATALAPRPTLLRIATGRDAADTAFLSTLGGSLTLHSVEVTATVDELPGDDLTLLTALR</sequence>